<name>A0A2P2LME2_RHIMU</name>
<keyword evidence="1" id="KW-0472">Membrane</keyword>
<proteinExistence type="predicted"/>
<keyword evidence="1" id="KW-0812">Transmembrane</keyword>
<evidence type="ECO:0000313" key="2">
    <source>
        <dbReference type="EMBL" id="MBX19134.1"/>
    </source>
</evidence>
<evidence type="ECO:0000256" key="1">
    <source>
        <dbReference type="SAM" id="Phobius"/>
    </source>
</evidence>
<dbReference type="AlphaFoldDB" id="A0A2P2LME2"/>
<organism evidence="2">
    <name type="scientific">Rhizophora mucronata</name>
    <name type="common">Asiatic mangrove</name>
    <dbReference type="NCBI Taxonomy" id="61149"/>
    <lineage>
        <taxon>Eukaryota</taxon>
        <taxon>Viridiplantae</taxon>
        <taxon>Streptophyta</taxon>
        <taxon>Embryophyta</taxon>
        <taxon>Tracheophyta</taxon>
        <taxon>Spermatophyta</taxon>
        <taxon>Magnoliopsida</taxon>
        <taxon>eudicotyledons</taxon>
        <taxon>Gunneridae</taxon>
        <taxon>Pentapetalae</taxon>
        <taxon>rosids</taxon>
        <taxon>fabids</taxon>
        <taxon>Malpighiales</taxon>
        <taxon>Rhizophoraceae</taxon>
        <taxon>Rhizophora</taxon>
    </lineage>
</organism>
<reference evidence="2" key="1">
    <citation type="submission" date="2018-02" db="EMBL/GenBank/DDBJ databases">
        <title>Rhizophora mucronata_Transcriptome.</title>
        <authorList>
            <person name="Meera S.P."/>
            <person name="Sreeshan A."/>
            <person name="Augustine A."/>
        </authorList>
    </citation>
    <scope>NUCLEOTIDE SEQUENCE</scope>
    <source>
        <tissue evidence="2">Leaf</tissue>
    </source>
</reference>
<sequence length="54" mass="6144">MSNLEAQIFKCPCLFLLEFAINSTVMFYSEPLLLNSVLAYAGMLFISKVHMKII</sequence>
<feature type="transmembrane region" description="Helical" evidence="1">
    <location>
        <begin position="25"/>
        <end position="46"/>
    </location>
</feature>
<dbReference type="EMBL" id="GGEC01038650">
    <property type="protein sequence ID" value="MBX19134.1"/>
    <property type="molecule type" value="Transcribed_RNA"/>
</dbReference>
<protein>
    <submittedName>
        <fullName evidence="2">Uncharacterized protein</fullName>
    </submittedName>
</protein>
<keyword evidence="1" id="KW-1133">Transmembrane helix</keyword>
<accession>A0A2P2LME2</accession>